<keyword evidence="3" id="KW-1185">Reference proteome</keyword>
<proteinExistence type="predicted"/>
<evidence type="ECO:0000256" key="1">
    <source>
        <dbReference type="SAM" id="Coils"/>
    </source>
</evidence>
<feature type="coiled-coil region" evidence="1">
    <location>
        <begin position="141"/>
        <end position="168"/>
    </location>
</feature>
<accession>A0A401G5X9</accession>
<evidence type="ECO:0000313" key="3">
    <source>
        <dbReference type="Proteomes" id="UP000287166"/>
    </source>
</evidence>
<comment type="caution">
    <text evidence="2">The sequence shown here is derived from an EMBL/GenBank/DDBJ whole genome shotgun (WGS) entry which is preliminary data.</text>
</comment>
<name>A0A401G5X9_9APHY</name>
<organism evidence="2 3">
    <name type="scientific">Sparassis crispa</name>
    <dbReference type="NCBI Taxonomy" id="139825"/>
    <lineage>
        <taxon>Eukaryota</taxon>
        <taxon>Fungi</taxon>
        <taxon>Dikarya</taxon>
        <taxon>Basidiomycota</taxon>
        <taxon>Agaricomycotina</taxon>
        <taxon>Agaricomycetes</taxon>
        <taxon>Polyporales</taxon>
        <taxon>Sparassidaceae</taxon>
        <taxon>Sparassis</taxon>
    </lineage>
</organism>
<dbReference type="InParanoid" id="A0A401G5X9"/>
<dbReference type="OrthoDB" id="3242001at2759"/>
<gene>
    <name evidence="2" type="ORF">SCP_0104580</name>
</gene>
<dbReference type="EMBL" id="BFAD01000001">
    <property type="protein sequence ID" value="GBE77578.1"/>
    <property type="molecule type" value="Genomic_DNA"/>
</dbReference>
<dbReference type="RefSeq" id="XP_027608491.1">
    <property type="nucleotide sequence ID" value="XM_027752690.1"/>
</dbReference>
<protein>
    <submittedName>
        <fullName evidence="2">Uncharacterized protein</fullName>
    </submittedName>
</protein>
<keyword evidence="1" id="KW-0175">Coiled coil</keyword>
<dbReference type="AlphaFoldDB" id="A0A401G5X9"/>
<evidence type="ECO:0000313" key="2">
    <source>
        <dbReference type="EMBL" id="GBE77578.1"/>
    </source>
</evidence>
<dbReference type="Proteomes" id="UP000287166">
    <property type="component" value="Unassembled WGS sequence"/>
</dbReference>
<reference evidence="2 3" key="1">
    <citation type="journal article" date="2018" name="Sci. Rep.">
        <title>Genome sequence of the cauliflower mushroom Sparassis crispa (Hanabiratake) and its association with beneficial usage.</title>
        <authorList>
            <person name="Kiyama R."/>
            <person name="Furutani Y."/>
            <person name="Kawaguchi K."/>
            <person name="Nakanishi T."/>
        </authorList>
    </citation>
    <scope>NUCLEOTIDE SEQUENCE [LARGE SCALE GENOMIC DNA]</scope>
</reference>
<dbReference type="GeneID" id="38774495"/>
<sequence>MSECNSLLKPLAGSVNRVQGTSISSGSSFTTRVSVDTAISSSSRIAIPLHLDAPPSRTSDAAVFAAYQRWKTANEASGALPDMKRAVAQCKTEADSAKARLEGMKTQSTGLQRKPSIMRKIVGKAKKDQSTGGTELLSTGITEARCSKEDAERRLATLSDQLRAFETVAGMLDGYYDTLKSMMVSKHLLAWRYSLASEAAISRAEKVVAEVEGAYTDSQRMTNILQRVELAIQSTHHHYRNAMNDLDAVCGARRSKWESLLADEQSKEMTYKAAAVWAQKAQKCFDEFLRVFDAHRDLLGNEPQERHELKQVGLLQAVQIYKLNYGGKPLQMGIIKEMEVMLQKQEAVFQRLTALAVWVQDFTKHSETVCQDVRVKRDRARHKLVVVWMDDSMPRM</sequence>